<feature type="region of interest" description="Disordered" evidence="1">
    <location>
        <begin position="15"/>
        <end position="34"/>
    </location>
</feature>
<reference evidence="2" key="1">
    <citation type="submission" date="2021-02" db="EMBL/GenBank/DDBJ databases">
        <authorList>
            <person name="Palmer J.M."/>
        </authorList>
    </citation>
    <scope>NUCLEOTIDE SEQUENCE</scope>
    <source>
        <strain evidence="2">SCRP23</strain>
    </source>
</reference>
<protein>
    <submittedName>
        <fullName evidence="2">Uncharacterized protein</fullName>
    </submittedName>
</protein>
<feature type="region of interest" description="Disordered" evidence="1">
    <location>
        <begin position="112"/>
        <end position="143"/>
    </location>
</feature>
<dbReference type="Proteomes" id="UP000693981">
    <property type="component" value="Unassembled WGS sequence"/>
</dbReference>
<proteinExistence type="predicted"/>
<organism evidence="2 3">
    <name type="scientific">Phytophthora boehmeriae</name>
    <dbReference type="NCBI Taxonomy" id="109152"/>
    <lineage>
        <taxon>Eukaryota</taxon>
        <taxon>Sar</taxon>
        <taxon>Stramenopiles</taxon>
        <taxon>Oomycota</taxon>
        <taxon>Peronosporomycetes</taxon>
        <taxon>Peronosporales</taxon>
        <taxon>Peronosporaceae</taxon>
        <taxon>Phytophthora</taxon>
    </lineage>
</organism>
<dbReference type="OrthoDB" id="113434at2759"/>
<gene>
    <name evidence="2" type="ORF">PHYBOEH_007702</name>
</gene>
<keyword evidence="3" id="KW-1185">Reference proteome</keyword>
<comment type="caution">
    <text evidence="2">The sequence shown here is derived from an EMBL/GenBank/DDBJ whole genome shotgun (WGS) entry which is preliminary data.</text>
</comment>
<dbReference type="AlphaFoldDB" id="A0A8T1WAM6"/>
<name>A0A8T1WAM6_9STRA</name>
<evidence type="ECO:0000313" key="3">
    <source>
        <dbReference type="Proteomes" id="UP000693981"/>
    </source>
</evidence>
<sequence length="230" mass="25427">MLRRAIQRARLHLPAPIGHDNGVGASASDDEECPWSPSVSYTSLRDDDAVRDHFRTLPEDVSSVHLVINEDKRNVKDLRVKDLTDDEERRAADAWRRLQQLYGLFKHLEETSAEEAHENESLEPLAGAATAPQSAQRSRRDDGLRSLLQTSQLPSGVILRDLQKLSVVDEDNHMPMPQGFTADMFEALGNKIYNDMIVAGEQSQVSPAALEILGNCLYAEAETLAVSAAA</sequence>
<evidence type="ECO:0000256" key="1">
    <source>
        <dbReference type="SAM" id="MobiDB-lite"/>
    </source>
</evidence>
<evidence type="ECO:0000313" key="2">
    <source>
        <dbReference type="EMBL" id="KAG7388749.1"/>
    </source>
</evidence>
<dbReference type="EMBL" id="JAGDFL010000429">
    <property type="protein sequence ID" value="KAG7388749.1"/>
    <property type="molecule type" value="Genomic_DNA"/>
</dbReference>
<accession>A0A8T1WAM6</accession>